<reference evidence="1 2" key="1">
    <citation type="submission" date="2017-02" db="EMBL/GenBank/DDBJ databases">
        <title>Genomes of Trichoderma spp. with biocontrol activity.</title>
        <authorList>
            <person name="Gardiner D."/>
            <person name="Kazan K."/>
            <person name="Vos C."/>
            <person name="Harvey P."/>
        </authorList>
    </citation>
    <scope>NUCLEOTIDE SEQUENCE [LARGE SCALE GENOMIC DNA]</scope>
    <source>
        <strain evidence="1 2">A5MH</strain>
    </source>
</reference>
<evidence type="ECO:0000313" key="2">
    <source>
        <dbReference type="Proteomes" id="UP000236546"/>
    </source>
</evidence>
<organism evidence="1 2">
    <name type="scientific">Trichoderma gamsii</name>
    <dbReference type="NCBI Taxonomy" id="398673"/>
    <lineage>
        <taxon>Eukaryota</taxon>
        <taxon>Fungi</taxon>
        <taxon>Dikarya</taxon>
        <taxon>Ascomycota</taxon>
        <taxon>Pezizomycotina</taxon>
        <taxon>Sordariomycetes</taxon>
        <taxon>Hypocreomycetidae</taxon>
        <taxon>Hypocreales</taxon>
        <taxon>Hypocreaceae</taxon>
        <taxon>Trichoderma</taxon>
    </lineage>
</organism>
<dbReference type="Proteomes" id="UP000236546">
    <property type="component" value="Unassembled WGS sequence"/>
</dbReference>
<gene>
    <name evidence="1" type="ORF">TGAMA5MH_09248</name>
</gene>
<proteinExistence type="predicted"/>
<accession>A0A2K0T0H5</accession>
<dbReference type="OrthoDB" id="10042665at2759"/>
<evidence type="ECO:0008006" key="3">
    <source>
        <dbReference type="Google" id="ProtNLM"/>
    </source>
</evidence>
<dbReference type="SUPFAM" id="SSF52540">
    <property type="entry name" value="P-loop containing nucleoside triphosphate hydrolases"/>
    <property type="match status" value="1"/>
</dbReference>
<dbReference type="Gene3D" id="3.40.50.300">
    <property type="entry name" value="P-loop containing nucleotide triphosphate hydrolases"/>
    <property type="match status" value="1"/>
</dbReference>
<dbReference type="PANTHER" id="PTHR46411">
    <property type="entry name" value="FAMILY ATPASE, PUTATIVE-RELATED"/>
    <property type="match status" value="1"/>
</dbReference>
<protein>
    <recommendedName>
        <fullName evidence="3">ATPase AAA-type core domain-containing protein</fullName>
    </recommendedName>
</protein>
<dbReference type="PANTHER" id="PTHR46411:SF3">
    <property type="entry name" value="AAA+ ATPASE DOMAIN-CONTAINING PROTEIN"/>
    <property type="match status" value="1"/>
</dbReference>
<name>A0A2K0T0H5_9HYPO</name>
<evidence type="ECO:0000313" key="1">
    <source>
        <dbReference type="EMBL" id="PNP39022.1"/>
    </source>
</evidence>
<comment type="caution">
    <text evidence="1">The sequence shown here is derived from an EMBL/GenBank/DDBJ whole genome shotgun (WGS) entry which is preliminary data.</text>
</comment>
<sequence length="189" mass="21903">MLPARELIGCCAVSVDLVLDKLLATCQRWDAIVVFDDAHILLEKYDYLGAERNNLVATVSRHLESFRGIIFLTCNTIQVFEEAYQSRIDFVQKFEKPDRKGKSIILERAIRRVTGQDLWKTEAFSDKDYGKLVENNLSGRDVERAVELALSLAEARKEALGVRHLRDVMDMQEKFRCDFGRKDYRDYFS</sequence>
<dbReference type="InterPro" id="IPR027417">
    <property type="entry name" value="P-loop_NTPase"/>
</dbReference>
<dbReference type="AlphaFoldDB" id="A0A2K0T0H5"/>
<dbReference type="EMBL" id="MTYH01000098">
    <property type="protein sequence ID" value="PNP39022.1"/>
    <property type="molecule type" value="Genomic_DNA"/>
</dbReference>